<dbReference type="Proteomes" id="UP000063699">
    <property type="component" value="Chromosome"/>
</dbReference>
<dbReference type="STRING" id="860235.AOZ06_22925"/>
<evidence type="ECO:0008006" key="3">
    <source>
        <dbReference type="Google" id="ProtNLM"/>
    </source>
</evidence>
<sequence length="177" mass="19257">MPAAMTSAADHDNLLGIYLNDHLAGAAAGVELSRRLAGAERGEPHGPALRALAREIEEDRSALLEMMRALDVSVQSYKTWLGWVAAKAGSLKPNGRLLARSPLSRVVELEMMRLGVEGKAACWRTLRIRAEHDARLDNSRLDKLILRANDQVERLEQLRVLAAADAFGGSTAPVDGR</sequence>
<dbReference type="OrthoDB" id="5504890at2"/>
<proteinExistence type="predicted"/>
<keyword evidence="2" id="KW-1185">Reference proteome</keyword>
<reference evidence="1 2" key="1">
    <citation type="submission" date="2015-07" db="EMBL/GenBank/DDBJ databases">
        <title>Genome sequencing of Kibdelosporangium phytohabitans.</title>
        <authorList>
            <person name="Qin S."/>
            <person name="Xing K."/>
        </authorList>
    </citation>
    <scope>NUCLEOTIDE SEQUENCE [LARGE SCALE GENOMIC DNA]</scope>
    <source>
        <strain evidence="1 2">KLBMP1111</strain>
    </source>
</reference>
<dbReference type="KEGG" id="kphy:AOZ06_22925"/>
<name>A0A0N7F3R7_9PSEU</name>
<dbReference type="AlphaFoldDB" id="A0A0N7F3R7"/>
<evidence type="ECO:0000313" key="2">
    <source>
        <dbReference type="Proteomes" id="UP000063699"/>
    </source>
</evidence>
<organism evidence="1 2">
    <name type="scientific">Kibdelosporangium phytohabitans</name>
    <dbReference type="NCBI Taxonomy" id="860235"/>
    <lineage>
        <taxon>Bacteria</taxon>
        <taxon>Bacillati</taxon>
        <taxon>Actinomycetota</taxon>
        <taxon>Actinomycetes</taxon>
        <taxon>Pseudonocardiales</taxon>
        <taxon>Pseudonocardiaceae</taxon>
        <taxon>Kibdelosporangium</taxon>
    </lineage>
</organism>
<protein>
    <recommendedName>
        <fullName evidence="3">DUF305 domain-containing protein</fullName>
    </recommendedName>
</protein>
<accession>A0A0N7F3R7</accession>
<evidence type="ECO:0000313" key="1">
    <source>
        <dbReference type="EMBL" id="ALG09383.1"/>
    </source>
</evidence>
<gene>
    <name evidence="1" type="ORF">AOZ06_22925</name>
</gene>
<dbReference type="EMBL" id="CP012752">
    <property type="protein sequence ID" value="ALG09383.1"/>
    <property type="molecule type" value="Genomic_DNA"/>
</dbReference>